<evidence type="ECO:0000313" key="3">
    <source>
        <dbReference type="Proteomes" id="UP001321486"/>
    </source>
</evidence>
<evidence type="ECO:0000313" key="2">
    <source>
        <dbReference type="EMBL" id="BDZ49520.1"/>
    </source>
</evidence>
<name>A0ABM8GMT4_9MICO</name>
<feature type="transmembrane region" description="Helical" evidence="1">
    <location>
        <begin position="55"/>
        <end position="76"/>
    </location>
</feature>
<keyword evidence="1" id="KW-0472">Membrane</keyword>
<feature type="transmembrane region" description="Helical" evidence="1">
    <location>
        <begin position="21"/>
        <end position="43"/>
    </location>
</feature>
<dbReference type="EMBL" id="AP027732">
    <property type="protein sequence ID" value="BDZ49520.1"/>
    <property type="molecule type" value="Genomic_DNA"/>
</dbReference>
<sequence>MTAAVFAVSSRGASTSARRGITVLAVLAVATELISLAWGLLPVDALQTFANATAWQGRLFDVVALCVGVGIAWPWLAPQVDRLTAAGARARDRWVDSTP</sequence>
<protein>
    <recommendedName>
        <fullName evidence="4">DUF2809 domain-containing protein</fullName>
    </recommendedName>
</protein>
<keyword evidence="1" id="KW-1133">Transmembrane helix</keyword>
<gene>
    <name evidence="2" type="ORF">GCM10025867_17610</name>
</gene>
<dbReference type="Proteomes" id="UP001321486">
    <property type="component" value="Chromosome"/>
</dbReference>
<reference evidence="3" key="1">
    <citation type="journal article" date="2019" name="Int. J. Syst. Evol. Microbiol.">
        <title>The Global Catalogue of Microorganisms (GCM) 10K type strain sequencing project: providing services to taxonomists for standard genome sequencing and annotation.</title>
        <authorList>
            <consortium name="The Broad Institute Genomics Platform"/>
            <consortium name="The Broad Institute Genome Sequencing Center for Infectious Disease"/>
            <person name="Wu L."/>
            <person name="Ma J."/>
        </authorList>
    </citation>
    <scope>NUCLEOTIDE SEQUENCE [LARGE SCALE GENOMIC DNA]</scope>
    <source>
        <strain evidence="3">NBRC 108728</strain>
    </source>
</reference>
<dbReference type="RefSeq" id="WP_286346298.1">
    <property type="nucleotide sequence ID" value="NZ_AP027732.1"/>
</dbReference>
<evidence type="ECO:0000256" key="1">
    <source>
        <dbReference type="SAM" id="Phobius"/>
    </source>
</evidence>
<keyword evidence="3" id="KW-1185">Reference proteome</keyword>
<evidence type="ECO:0008006" key="4">
    <source>
        <dbReference type="Google" id="ProtNLM"/>
    </source>
</evidence>
<organism evidence="2 3">
    <name type="scientific">Frondihabitans sucicola</name>
    <dbReference type="NCBI Taxonomy" id="1268041"/>
    <lineage>
        <taxon>Bacteria</taxon>
        <taxon>Bacillati</taxon>
        <taxon>Actinomycetota</taxon>
        <taxon>Actinomycetes</taxon>
        <taxon>Micrococcales</taxon>
        <taxon>Microbacteriaceae</taxon>
        <taxon>Frondihabitans</taxon>
    </lineage>
</organism>
<keyword evidence="1" id="KW-0812">Transmembrane</keyword>
<proteinExistence type="predicted"/>
<accession>A0ABM8GMT4</accession>